<dbReference type="SUPFAM" id="SSF55073">
    <property type="entry name" value="Nucleotide cyclase"/>
    <property type="match status" value="1"/>
</dbReference>
<dbReference type="InterPro" id="IPR050469">
    <property type="entry name" value="Diguanylate_Cyclase"/>
</dbReference>
<dbReference type="SMART" id="SM00448">
    <property type="entry name" value="REC"/>
    <property type="match status" value="1"/>
</dbReference>
<proteinExistence type="predicted"/>
<dbReference type="SUPFAM" id="SSF52172">
    <property type="entry name" value="CheY-like"/>
    <property type="match status" value="1"/>
</dbReference>
<evidence type="ECO:0000313" key="8">
    <source>
        <dbReference type="Proteomes" id="UP001231370"/>
    </source>
</evidence>
<dbReference type="CDD" id="cd01949">
    <property type="entry name" value="GGDEF"/>
    <property type="match status" value="1"/>
</dbReference>
<dbReference type="InterPro" id="IPR029787">
    <property type="entry name" value="Nucleotide_cyclase"/>
</dbReference>
<accession>A0ABT7BN09</accession>
<dbReference type="SMART" id="SM00065">
    <property type="entry name" value="GAF"/>
    <property type="match status" value="1"/>
</dbReference>
<dbReference type="InterPro" id="IPR000160">
    <property type="entry name" value="GGDEF_dom"/>
</dbReference>
<dbReference type="Gene3D" id="3.30.70.270">
    <property type="match status" value="1"/>
</dbReference>
<dbReference type="InterPro" id="IPR011006">
    <property type="entry name" value="CheY-like_superfamily"/>
</dbReference>
<evidence type="ECO:0000259" key="5">
    <source>
        <dbReference type="PROSITE" id="PS50110"/>
    </source>
</evidence>
<sequence>MKTDLDLERLLMKPEECLLLVVDDNSSNLKVLRGLLSTVGYKLTFAMGGKQALDRVKTAKPDLILLDLMMPDMDGFEVCNILKKNPEFKDIPVIFLTASKEIDHLLEAFEKGAIDYLTKPFHPPELLARVKTHLELKFLREQSQRQAEQELILVKIIQGIHDSLNLEEILSTTVVTVQRFLGASRVMICRCLSEGKCEVLSVVHAAETQKLSRGETLEFERLPESTSEYQRFEIRYPEGYDRSKQMSQVTIPIQRQQTLWGMLIVDRDRFSKHEIHTEYGLLERIAEQIAIAIQQVQLYYALQRANQELERANQELDRLAHIDALTQVANRRYFDQYLEQEWLRLQRDLHPLSIIICDIDYFKQYNDTYGHLIGDRALEQVAQALSSTLKRPADLIARYGGEEFAAILPHTPIEGAIVVAKQMQQAIASLKIPHIGTELSQPLLTISLGISSVIPSLNSTPIQLLDLADRALYEAKDNGRNQYSVLHFADMNI</sequence>
<evidence type="ECO:0000259" key="6">
    <source>
        <dbReference type="PROSITE" id="PS50887"/>
    </source>
</evidence>
<dbReference type="Gene3D" id="3.40.50.2300">
    <property type="match status" value="1"/>
</dbReference>
<evidence type="ECO:0000313" key="7">
    <source>
        <dbReference type="EMBL" id="MDJ1180568.1"/>
    </source>
</evidence>
<keyword evidence="1 7" id="KW-0808">Transferase</keyword>
<keyword evidence="7" id="KW-0548">Nucleotidyltransferase</keyword>
<dbReference type="Pfam" id="PF01590">
    <property type="entry name" value="GAF"/>
    <property type="match status" value="1"/>
</dbReference>
<keyword evidence="2" id="KW-0418">Kinase</keyword>
<dbReference type="NCBIfam" id="TIGR00254">
    <property type="entry name" value="GGDEF"/>
    <property type="match status" value="1"/>
</dbReference>
<dbReference type="RefSeq" id="WP_283763868.1">
    <property type="nucleotide sequence ID" value="NZ_JAQPOK010000129.1"/>
</dbReference>
<comment type="caution">
    <text evidence="7">The sequence shown here is derived from an EMBL/GenBank/DDBJ whole genome shotgun (WGS) entry which is preliminary data.</text>
</comment>
<keyword evidence="4" id="KW-0175">Coiled coil</keyword>
<protein>
    <submittedName>
        <fullName evidence="7">Diguanylate cyclase</fullName>
        <ecNumber evidence="7">2.7.7.65</ecNumber>
    </submittedName>
</protein>
<dbReference type="GO" id="GO:0052621">
    <property type="term" value="F:diguanylate cyclase activity"/>
    <property type="evidence" value="ECO:0007669"/>
    <property type="project" value="UniProtKB-EC"/>
</dbReference>
<dbReference type="InterPro" id="IPR001789">
    <property type="entry name" value="Sig_transdc_resp-reg_receiver"/>
</dbReference>
<evidence type="ECO:0000256" key="3">
    <source>
        <dbReference type="PROSITE-ProRule" id="PRU00169"/>
    </source>
</evidence>
<dbReference type="PANTHER" id="PTHR45138:SF9">
    <property type="entry name" value="DIGUANYLATE CYCLASE DGCM-RELATED"/>
    <property type="match status" value="1"/>
</dbReference>
<dbReference type="InterPro" id="IPR029016">
    <property type="entry name" value="GAF-like_dom_sf"/>
</dbReference>
<feature type="domain" description="GGDEF" evidence="6">
    <location>
        <begin position="350"/>
        <end position="488"/>
    </location>
</feature>
<gene>
    <name evidence="7" type="ORF">PJF56_17040</name>
</gene>
<dbReference type="Pfam" id="PF00990">
    <property type="entry name" value="GGDEF"/>
    <property type="match status" value="1"/>
</dbReference>
<organism evidence="7 8">
    <name type="scientific">Roseofilum halophilum BLCC-M91</name>
    <dbReference type="NCBI Taxonomy" id="3022259"/>
    <lineage>
        <taxon>Bacteria</taxon>
        <taxon>Bacillati</taxon>
        <taxon>Cyanobacteriota</taxon>
        <taxon>Cyanophyceae</taxon>
        <taxon>Desertifilales</taxon>
        <taxon>Desertifilaceae</taxon>
        <taxon>Roseofilum</taxon>
        <taxon>Roseofilum halophilum</taxon>
    </lineage>
</organism>
<feature type="domain" description="Response regulatory" evidence="5">
    <location>
        <begin position="18"/>
        <end position="134"/>
    </location>
</feature>
<reference evidence="7 8" key="1">
    <citation type="submission" date="2023-01" db="EMBL/GenBank/DDBJ databases">
        <title>Novel diversity within Roseofilum (Cyanobacteria; Desertifilaceae) from marine benthic mats with descriptions of four novel species.</title>
        <authorList>
            <person name="Wang Y."/>
            <person name="Berthold D.E."/>
            <person name="Hu J."/>
            <person name="Lefler F.W."/>
            <person name="Laughinghouse H.D. IV."/>
        </authorList>
    </citation>
    <scope>NUCLEOTIDE SEQUENCE [LARGE SCALE GENOMIC DNA]</scope>
    <source>
        <strain evidence="7 8">BLCC-M91</strain>
    </source>
</reference>
<keyword evidence="8" id="KW-1185">Reference proteome</keyword>
<feature type="modified residue" description="4-aspartylphosphate" evidence="3">
    <location>
        <position position="67"/>
    </location>
</feature>
<dbReference type="SMART" id="SM00267">
    <property type="entry name" value="GGDEF"/>
    <property type="match status" value="1"/>
</dbReference>
<evidence type="ECO:0000256" key="1">
    <source>
        <dbReference type="ARBA" id="ARBA00022679"/>
    </source>
</evidence>
<dbReference type="SUPFAM" id="SSF55781">
    <property type="entry name" value="GAF domain-like"/>
    <property type="match status" value="1"/>
</dbReference>
<dbReference type="PROSITE" id="PS50110">
    <property type="entry name" value="RESPONSE_REGULATORY"/>
    <property type="match status" value="1"/>
</dbReference>
<dbReference type="CDD" id="cd19920">
    <property type="entry name" value="REC_PA4781-like"/>
    <property type="match status" value="1"/>
</dbReference>
<dbReference type="EMBL" id="JAQPOK010000129">
    <property type="protein sequence ID" value="MDJ1180568.1"/>
    <property type="molecule type" value="Genomic_DNA"/>
</dbReference>
<dbReference type="InterPro" id="IPR003018">
    <property type="entry name" value="GAF"/>
</dbReference>
<feature type="coiled-coil region" evidence="4">
    <location>
        <begin position="295"/>
        <end position="322"/>
    </location>
</feature>
<keyword evidence="3" id="KW-0597">Phosphoprotein</keyword>
<dbReference type="Gene3D" id="3.30.450.40">
    <property type="match status" value="2"/>
</dbReference>
<name>A0ABT7BN09_9CYAN</name>
<evidence type="ECO:0000256" key="4">
    <source>
        <dbReference type="SAM" id="Coils"/>
    </source>
</evidence>
<dbReference type="PANTHER" id="PTHR45138">
    <property type="entry name" value="REGULATORY COMPONENTS OF SENSORY TRANSDUCTION SYSTEM"/>
    <property type="match status" value="1"/>
</dbReference>
<evidence type="ECO:0000256" key="2">
    <source>
        <dbReference type="ARBA" id="ARBA00022777"/>
    </source>
</evidence>
<dbReference type="EC" id="2.7.7.65" evidence="7"/>
<dbReference type="InterPro" id="IPR043128">
    <property type="entry name" value="Rev_trsase/Diguanyl_cyclase"/>
</dbReference>
<dbReference type="Pfam" id="PF00072">
    <property type="entry name" value="Response_reg"/>
    <property type="match status" value="1"/>
</dbReference>
<dbReference type="PROSITE" id="PS50887">
    <property type="entry name" value="GGDEF"/>
    <property type="match status" value="1"/>
</dbReference>
<dbReference type="Proteomes" id="UP001231370">
    <property type="component" value="Unassembled WGS sequence"/>
</dbReference>